<dbReference type="AlphaFoldDB" id="A0A3B7MHP9"/>
<organism evidence="1 2">
    <name type="scientific">Paraflavitalea soli</name>
    <dbReference type="NCBI Taxonomy" id="2315862"/>
    <lineage>
        <taxon>Bacteria</taxon>
        <taxon>Pseudomonadati</taxon>
        <taxon>Bacteroidota</taxon>
        <taxon>Chitinophagia</taxon>
        <taxon>Chitinophagales</taxon>
        <taxon>Chitinophagaceae</taxon>
        <taxon>Paraflavitalea</taxon>
    </lineage>
</organism>
<sequence>MGRIRKGVLGGFSGTVGTVVGSNWKGIEYMRSLPTIKKKRISSQKQLQQQARFAVANRFIRSMSDLYMLTYDDPAANETGVNSALSDVLKRAVVGTYPSFSILYNLVYVSRGSLHNASTANATAEAGAVIRFNWVNTEGSIGKESPNDRVILVAYSSEFNRAVYRKGALRSALTDTLSVPGFVGESLHTWITFLSEDEQDYADSLYTGQIDIQV</sequence>
<dbReference type="RefSeq" id="WP_119048537.1">
    <property type="nucleotide sequence ID" value="NZ_CP032157.1"/>
</dbReference>
<proteinExistence type="predicted"/>
<dbReference type="KEGG" id="pseg:D3H65_01355"/>
<protein>
    <submittedName>
        <fullName evidence="1">Uncharacterized protein</fullName>
    </submittedName>
</protein>
<keyword evidence="2" id="KW-1185">Reference proteome</keyword>
<reference evidence="1 2" key="1">
    <citation type="submission" date="2018-09" db="EMBL/GenBank/DDBJ databases">
        <title>Genome sequencing of strain 6GH32-13.</title>
        <authorList>
            <person name="Weon H.-Y."/>
            <person name="Heo J."/>
            <person name="Kwon S.-W."/>
        </authorList>
    </citation>
    <scope>NUCLEOTIDE SEQUENCE [LARGE SCALE GENOMIC DNA]</scope>
    <source>
        <strain evidence="1 2">5GH32-13</strain>
    </source>
</reference>
<name>A0A3B7MHP9_9BACT</name>
<dbReference type="OrthoDB" id="821958at2"/>
<accession>A0A3B7MHP9</accession>
<gene>
    <name evidence="1" type="ORF">D3H65_01355</name>
</gene>
<evidence type="ECO:0000313" key="1">
    <source>
        <dbReference type="EMBL" id="AXY72699.1"/>
    </source>
</evidence>
<dbReference type="InterPro" id="IPR046233">
    <property type="entry name" value="DUF6266"/>
</dbReference>
<dbReference type="EMBL" id="CP032157">
    <property type="protein sequence ID" value="AXY72699.1"/>
    <property type="molecule type" value="Genomic_DNA"/>
</dbReference>
<evidence type="ECO:0000313" key="2">
    <source>
        <dbReference type="Proteomes" id="UP000263900"/>
    </source>
</evidence>
<dbReference type="Pfam" id="PF19781">
    <property type="entry name" value="DUF6266"/>
    <property type="match status" value="1"/>
</dbReference>
<dbReference type="Proteomes" id="UP000263900">
    <property type="component" value="Chromosome"/>
</dbReference>